<feature type="transmembrane region" description="Helical" evidence="1">
    <location>
        <begin position="221"/>
        <end position="246"/>
    </location>
</feature>
<evidence type="ECO:0000313" key="3">
    <source>
        <dbReference type="Proteomes" id="UP000595374"/>
    </source>
</evidence>
<keyword evidence="1" id="KW-0472">Membrane</keyword>
<accession>A0A7T4A166</accession>
<feature type="transmembrane region" description="Helical" evidence="1">
    <location>
        <begin position="112"/>
        <end position="133"/>
    </location>
</feature>
<dbReference type="RefSeq" id="WP_198500392.1">
    <property type="nucleotide sequence ID" value="NZ_CP065989.1"/>
</dbReference>
<evidence type="ECO:0000313" key="2">
    <source>
        <dbReference type="EMBL" id="QQB15373.1"/>
    </source>
</evidence>
<keyword evidence="1" id="KW-1133">Transmembrane helix</keyword>
<feature type="transmembrane region" description="Helical" evidence="1">
    <location>
        <begin position="187"/>
        <end position="209"/>
    </location>
</feature>
<dbReference type="AlphaFoldDB" id="A0A7T4A166"/>
<reference evidence="2 3" key="1">
    <citation type="submission" date="2020-12" db="EMBL/GenBank/DDBJ databases">
        <title>FDA dAtabase for Regulatory Grade micrObial Sequences (FDA-ARGOS): Supporting development and validation of Infectious Disease Dx tests.</title>
        <authorList>
            <person name="Sproer C."/>
            <person name="Gronow S."/>
            <person name="Severitt S."/>
            <person name="Schroder I."/>
            <person name="Tallon L."/>
            <person name="Sadzewicz L."/>
            <person name="Zhao X."/>
            <person name="Boylan J."/>
            <person name="Ott S."/>
            <person name="Bowen H."/>
            <person name="Vavikolanu K."/>
            <person name="Mehta A."/>
            <person name="Aluvathingal J."/>
            <person name="Nadendla S."/>
            <person name="Lowell S."/>
            <person name="Myers T."/>
            <person name="Yan Y."/>
            <person name="Sichtig H."/>
        </authorList>
    </citation>
    <scope>NUCLEOTIDE SEQUENCE [LARGE SCALE GENOMIC DNA]</scope>
    <source>
        <strain evidence="2 3">FDAARGOS_990</strain>
    </source>
</reference>
<feature type="transmembrane region" description="Helical" evidence="1">
    <location>
        <begin position="79"/>
        <end position="100"/>
    </location>
</feature>
<name>A0A7T4A166_9MICO</name>
<evidence type="ECO:0000256" key="1">
    <source>
        <dbReference type="SAM" id="Phobius"/>
    </source>
</evidence>
<keyword evidence="1" id="KW-0812">Transmembrane</keyword>
<protein>
    <submittedName>
        <fullName evidence="2">Uncharacterized protein</fullName>
    </submittedName>
</protein>
<gene>
    <name evidence="2" type="ORF">I6H47_05375</name>
</gene>
<dbReference type="EMBL" id="CP065989">
    <property type="protein sequence ID" value="QQB15373.1"/>
    <property type="molecule type" value="Genomic_DNA"/>
</dbReference>
<dbReference type="Proteomes" id="UP000595374">
    <property type="component" value="Chromosome"/>
</dbReference>
<feature type="transmembrane region" description="Helical" evidence="1">
    <location>
        <begin position="154"/>
        <end position="175"/>
    </location>
</feature>
<feature type="transmembrane region" description="Helical" evidence="1">
    <location>
        <begin position="12"/>
        <end position="35"/>
    </location>
</feature>
<sequence length="294" mass="30231">MDSALQPPSMSIRLSVLVVGFVVHLAAWVGFSALFFTAPDYGTGQPLWVGIPLLVLALVSAAAVGAIARSQPSTTASVIAAALVIVWCLSGVVALVLRLVPSAVLAGPLSEFAGAVPFLTILGAPVLLIPVTIRTLRTMASAENSADRGRRKPHGAAITLFGSAALIVAAGLLTSPAGTIVEFSTGTWTWILSLLAAVGAVAGIFAIRLAFDVSRKSLGDWLLGASGFFTLFFAMDAVIIGVLLQIGAEESLVGDGAAIPIVVIGYLVASSVLTVTSLAPPRKSPIRRRREALV</sequence>
<proteinExistence type="predicted"/>
<feature type="transmembrane region" description="Helical" evidence="1">
    <location>
        <begin position="47"/>
        <end position="67"/>
    </location>
</feature>
<organism evidence="2 3">
    <name type="scientific">Brevibacterium casei</name>
    <dbReference type="NCBI Taxonomy" id="33889"/>
    <lineage>
        <taxon>Bacteria</taxon>
        <taxon>Bacillati</taxon>
        <taxon>Actinomycetota</taxon>
        <taxon>Actinomycetes</taxon>
        <taxon>Micrococcales</taxon>
        <taxon>Brevibacteriaceae</taxon>
        <taxon>Brevibacterium</taxon>
    </lineage>
</organism>
<feature type="transmembrane region" description="Helical" evidence="1">
    <location>
        <begin position="258"/>
        <end position="280"/>
    </location>
</feature>